<dbReference type="InterPro" id="IPR030475">
    <property type="entry name" value="RNR_small_AS"/>
</dbReference>
<dbReference type="InterPro" id="IPR033909">
    <property type="entry name" value="RNR_small"/>
</dbReference>
<comment type="caution">
    <text evidence="11">The sequence shown here is derived from an EMBL/GenBank/DDBJ whole genome shotgun (WGS) entry which is preliminary data.</text>
</comment>
<dbReference type="GO" id="GO:0009263">
    <property type="term" value="P:deoxyribonucleotide biosynthetic process"/>
    <property type="evidence" value="ECO:0007669"/>
    <property type="project" value="UniProtKB-KW"/>
</dbReference>
<dbReference type="PIRSF" id="PIRSF000355">
    <property type="entry name" value="NrdB"/>
    <property type="match status" value="1"/>
</dbReference>
<dbReference type="NCBIfam" id="TIGR04171">
    <property type="entry name" value="RNR_1b_NrdF"/>
    <property type="match status" value="1"/>
</dbReference>
<dbReference type="NCBIfam" id="NF007182">
    <property type="entry name" value="PRK09614.1-1"/>
    <property type="match status" value="1"/>
</dbReference>
<dbReference type="STRING" id="1798.AWC30_13945"/>
<gene>
    <name evidence="11" type="ORF">AWC30_13945</name>
</gene>
<dbReference type="InterPro" id="IPR009078">
    <property type="entry name" value="Ferritin-like_SF"/>
</dbReference>
<dbReference type="UniPathway" id="UPA00326"/>
<feature type="binding site" evidence="10">
    <location>
        <position position="156"/>
    </location>
    <ligand>
        <name>Fe cation</name>
        <dbReference type="ChEBI" id="CHEBI:24875"/>
        <label>2</label>
    </ligand>
</feature>
<keyword evidence="5 8" id="KW-0408">Iron</keyword>
<dbReference type="CDD" id="cd01049">
    <property type="entry name" value="RNRR2"/>
    <property type="match status" value="1"/>
</dbReference>
<feature type="binding site" evidence="10">
    <location>
        <position position="65"/>
    </location>
    <ligand>
        <name>Fe cation</name>
        <dbReference type="ChEBI" id="CHEBI:24875"/>
        <label>1</label>
    </ligand>
</feature>
<protein>
    <recommendedName>
        <fullName evidence="8">Ribonucleoside-diphosphate reductase subunit beta</fullName>
        <ecNumber evidence="8">1.17.4.1</ecNumber>
    </recommendedName>
</protein>
<dbReference type="InterPro" id="IPR026494">
    <property type="entry name" value="RNR_NrdF-like"/>
</dbReference>
<dbReference type="GO" id="GO:0004748">
    <property type="term" value="F:ribonucleoside-diphosphate reductase activity, thioredoxin disulfide as acceptor"/>
    <property type="evidence" value="ECO:0007669"/>
    <property type="project" value="UniProtKB-EC"/>
</dbReference>
<dbReference type="PANTHER" id="PTHR23409:SF18">
    <property type="entry name" value="RIBONUCLEOSIDE-DIPHOSPHATE REDUCTASE SUBUNIT M2"/>
    <property type="match status" value="1"/>
</dbReference>
<feature type="active site" evidence="9">
    <location>
        <position position="103"/>
    </location>
</feature>
<evidence type="ECO:0000256" key="10">
    <source>
        <dbReference type="PIRSR" id="PIRSR000355-2"/>
    </source>
</evidence>
<sequence>MDAARAVNWNRIEEQIDLDAWNRQTSNFWLPEKIPLSNDLQSWAALSDREQLTVMRVFTGLTLLDTAQGTVGCIEMIDDARTMHEEAVLCFFSGMEAVHARSYSSIFSTLAGTTEIDAAFEWSERNRWLQNKARIIRQYYRGDDALKKKVISVFLESFLFYSGFYLPFHYAARGRLTNTADIIRLILRDEVLHGWYIGQKFQYGFREQDPDRRRELEQYAYRLLDELYENEVGYARELYDDLGWTADVLAWMRLNANRALQNLGFAPAFADEDCKPPAEIIASLDPGANETHDFFSGSGSSYVIGKTEETTDSDWDDF</sequence>
<dbReference type="RefSeq" id="WP_234808090.1">
    <property type="nucleotide sequence ID" value="NZ_JACKSN010000133.1"/>
</dbReference>
<reference evidence="11 12" key="1">
    <citation type="submission" date="2016-01" db="EMBL/GenBank/DDBJ databases">
        <title>The new phylogeny of the genus Mycobacterium.</title>
        <authorList>
            <person name="Tarcisio F."/>
            <person name="Conor M."/>
            <person name="Antonella G."/>
            <person name="Elisabetta G."/>
            <person name="Giulia F.S."/>
            <person name="Sara T."/>
            <person name="Anna F."/>
            <person name="Clotilde B."/>
            <person name="Roberto B."/>
            <person name="Veronica D.S."/>
            <person name="Fabio R."/>
            <person name="Monica P."/>
            <person name="Olivier J."/>
            <person name="Enrico T."/>
            <person name="Nicola S."/>
        </authorList>
    </citation>
    <scope>NUCLEOTIDE SEQUENCE [LARGE SCALE GENOMIC DNA]</scope>
    <source>
        <strain evidence="11 12">DSM 44153</strain>
    </source>
</reference>
<dbReference type="InterPro" id="IPR000358">
    <property type="entry name" value="RNR_small_fam"/>
</dbReference>
<name>A0A1X2EGL6_9MYCO</name>
<dbReference type="PROSITE" id="PS00368">
    <property type="entry name" value="RIBORED_SMALL"/>
    <property type="match status" value="1"/>
</dbReference>
<comment type="catalytic activity">
    <reaction evidence="7 8">
        <text>a 2'-deoxyribonucleoside 5'-diphosphate + [thioredoxin]-disulfide + H2O = a ribonucleoside 5'-diphosphate + [thioredoxin]-dithiol</text>
        <dbReference type="Rhea" id="RHEA:23252"/>
        <dbReference type="Rhea" id="RHEA-COMP:10698"/>
        <dbReference type="Rhea" id="RHEA-COMP:10700"/>
        <dbReference type="ChEBI" id="CHEBI:15377"/>
        <dbReference type="ChEBI" id="CHEBI:29950"/>
        <dbReference type="ChEBI" id="CHEBI:50058"/>
        <dbReference type="ChEBI" id="CHEBI:57930"/>
        <dbReference type="ChEBI" id="CHEBI:73316"/>
        <dbReference type="EC" id="1.17.4.1"/>
    </reaction>
</comment>
<comment type="cofactor">
    <cofactor evidence="8 10">
        <name>Fe cation</name>
        <dbReference type="ChEBI" id="CHEBI:24875"/>
    </cofactor>
    <text evidence="8 10">Binds 2 iron ions per subunit.</text>
</comment>
<evidence type="ECO:0000256" key="5">
    <source>
        <dbReference type="ARBA" id="ARBA00023004"/>
    </source>
</evidence>
<evidence type="ECO:0000256" key="4">
    <source>
        <dbReference type="ARBA" id="ARBA00023002"/>
    </source>
</evidence>
<dbReference type="InterPro" id="IPR012348">
    <property type="entry name" value="RNR-like"/>
</dbReference>
<feature type="binding site" evidence="10">
    <location>
        <position position="96"/>
    </location>
    <ligand>
        <name>Fe cation</name>
        <dbReference type="ChEBI" id="CHEBI:24875"/>
        <label>2</label>
    </ligand>
</feature>
<evidence type="ECO:0000313" key="11">
    <source>
        <dbReference type="EMBL" id="ORX01334.1"/>
    </source>
</evidence>
<comment type="similarity">
    <text evidence="1 8">Belongs to the ribonucleoside diphosphate reductase small chain family.</text>
</comment>
<dbReference type="GO" id="GO:0046872">
    <property type="term" value="F:metal ion binding"/>
    <property type="evidence" value="ECO:0007669"/>
    <property type="project" value="UniProtKB-KW"/>
</dbReference>
<evidence type="ECO:0000256" key="6">
    <source>
        <dbReference type="ARBA" id="ARBA00023116"/>
    </source>
</evidence>
<evidence type="ECO:0000313" key="12">
    <source>
        <dbReference type="Proteomes" id="UP000193090"/>
    </source>
</evidence>
<evidence type="ECO:0000256" key="2">
    <source>
        <dbReference type="ARBA" id="ARBA00011209"/>
    </source>
</evidence>
<keyword evidence="4 8" id="KW-0560">Oxidoreductase</keyword>
<dbReference type="Pfam" id="PF00268">
    <property type="entry name" value="Ribonuc_red_sm"/>
    <property type="match status" value="1"/>
</dbReference>
<keyword evidence="6 8" id="KW-0215">Deoxyribonucleotide synthesis</keyword>
<accession>A0A1X2EGL6</accession>
<dbReference type="Proteomes" id="UP000193090">
    <property type="component" value="Unassembled WGS sequence"/>
</dbReference>
<comment type="function">
    <text evidence="8">Provides the precursors necessary for DNA synthesis. Catalyzes the biosynthesis of deoxyribonucleotides from the corresponding ribonucleotides.</text>
</comment>
<keyword evidence="3 8" id="KW-0479">Metal-binding</keyword>
<dbReference type="AlphaFoldDB" id="A0A1X2EGL6"/>
<comment type="subunit">
    <text evidence="2">Tetramer of two alpha and two beta subunits.</text>
</comment>
<evidence type="ECO:0000256" key="8">
    <source>
        <dbReference type="PIRNR" id="PIRNR000355"/>
    </source>
</evidence>
<evidence type="ECO:0000256" key="3">
    <source>
        <dbReference type="ARBA" id="ARBA00022723"/>
    </source>
</evidence>
<keyword evidence="12" id="KW-1185">Reference proteome</keyword>
<evidence type="ECO:0000256" key="9">
    <source>
        <dbReference type="PIRSR" id="PIRSR000355-1"/>
    </source>
</evidence>
<dbReference type="NCBIfam" id="NF007183">
    <property type="entry name" value="PRK09614.1-2"/>
    <property type="match status" value="1"/>
</dbReference>
<organism evidence="11 12">
    <name type="scientific">Mycolicibacillus trivialis</name>
    <dbReference type="NCBI Taxonomy" id="1798"/>
    <lineage>
        <taxon>Bacteria</taxon>
        <taxon>Bacillati</taxon>
        <taxon>Actinomycetota</taxon>
        <taxon>Actinomycetes</taxon>
        <taxon>Mycobacteriales</taxon>
        <taxon>Mycobacteriaceae</taxon>
        <taxon>Mycolicibacillus</taxon>
    </lineage>
</organism>
<evidence type="ECO:0000256" key="1">
    <source>
        <dbReference type="ARBA" id="ARBA00009303"/>
    </source>
</evidence>
<evidence type="ECO:0000256" key="7">
    <source>
        <dbReference type="ARBA" id="ARBA00047754"/>
    </source>
</evidence>
<feature type="binding site" evidence="10">
    <location>
        <position position="99"/>
    </location>
    <ligand>
        <name>Fe cation</name>
        <dbReference type="ChEBI" id="CHEBI:24875"/>
        <label>1</label>
    </ligand>
</feature>
<dbReference type="GO" id="GO:0005971">
    <property type="term" value="C:ribonucleoside-diphosphate reductase complex"/>
    <property type="evidence" value="ECO:0007669"/>
    <property type="project" value="InterPro"/>
</dbReference>
<dbReference type="PANTHER" id="PTHR23409">
    <property type="entry name" value="RIBONUCLEOSIDE-DIPHOSPHATE REDUCTASE SMALL CHAIN"/>
    <property type="match status" value="1"/>
</dbReference>
<dbReference type="EMBL" id="LQPZ01000038">
    <property type="protein sequence ID" value="ORX01334.1"/>
    <property type="molecule type" value="Genomic_DNA"/>
</dbReference>
<dbReference type="Gene3D" id="1.10.620.20">
    <property type="entry name" value="Ribonucleotide Reductase, subunit A"/>
    <property type="match status" value="1"/>
</dbReference>
<feature type="binding site" evidence="10">
    <location>
        <position position="193"/>
    </location>
    <ligand>
        <name>Fe cation</name>
        <dbReference type="ChEBI" id="CHEBI:24875"/>
        <label>2</label>
    </ligand>
</feature>
<proteinExistence type="inferred from homology"/>
<feature type="binding site" evidence="10">
    <location>
        <position position="190"/>
    </location>
    <ligand>
        <name>Fe cation</name>
        <dbReference type="ChEBI" id="CHEBI:24875"/>
        <label>2</label>
    </ligand>
</feature>
<dbReference type="SUPFAM" id="SSF47240">
    <property type="entry name" value="Ferritin-like"/>
    <property type="match status" value="1"/>
</dbReference>
<feature type="binding site" evidence="10">
    <location>
        <position position="96"/>
    </location>
    <ligand>
        <name>Fe cation</name>
        <dbReference type="ChEBI" id="CHEBI:24875"/>
        <label>1</label>
    </ligand>
</feature>
<dbReference type="EC" id="1.17.4.1" evidence="8"/>